<protein>
    <submittedName>
        <fullName evidence="2">Uncharacterized protein</fullName>
    </submittedName>
</protein>
<sequence length="203" mass="22541">MELITCLLVIACLASYANGDEGDDSVNNVFSDLAPYSLFQSFILDSSTNVRFDFSLLALFGEQFAKQFTSESMGWLDNVIFAMAPLGIITALVGAIRVDGPVWLKAVIGRSRENRAAAEIELMSSTVGELWNGTAIVRSLGRPEIEQLIYIKNDPGYKKTYGLYTLESATEKKYLSSEPYKQFPGARITKALKALREIFKKTR</sequence>
<feature type="signal peptide" evidence="1">
    <location>
        <begin position="1"/>
        <end position="19"/>
    </location>
</feature>
<name>U4LM02_PYROM</name>
<proteinExistence type="predicted"/>
<keyword evidence="3" id="KW-1185">Reference proteome</keyword>
<dbReference type="STRING" id="1076935.U4LM02"/>
<evidence type="ECO:0000313" key="2">
    <source>
        <dbReference type="EMBL" id="CCX32968.1"/>
    </source>
</evidence>
<dbReference type="AlphaFoldDB" id="U4LM02"/>
<accession>U4LM02</accession>
<evidence type="ECO:0000256" key="1">
    <source>
        <dbReference type="SAM" id="SignalP"/>
    </source>
</evidence>
<evidence type="ECO:0000313" key="3">
    <source>
        <dbReference type="Proteomes" id="UP000018144"/>
    </source>
</evidence>
<gene>
    <name evidence="2" type="ORF">PCON_13993</name>
</gene>
<dbReference type="OrthoDB" id="194358at2759"/>
<reference evidence="2 3" key="1">
    <citation type="journal article" date="2013" name="PLoS Genet.">
        <title>The genome and development-dependent transcriptomes of Pyronema confluens: a window into fungal evolution.</title>
        <authorList>
            <person name="Traeger S."/>
            <person name="Altegoer F."/>
            <person name="Freitag M."/>
            <person name="Gabaldon T."/>
            <person name="Kempken F."/>
            <person name="Kumar A."/>
            <person name="Marcet-Houben M."/>
            <person name="Poggeler S."/>
            <person name="Stajich J.E."/>
            <person name="Nowrousian M."/>
        </authorList>
    </citation>
    <scope>NUCLEOTIDE SEQUENCE [LARGE SCALE GENOMIC DNA]</scope>
    <source>
        <strain evidence="3">CBS 100304</strain>
        <tissue evidence="2">Vegetative mycelium</tissue>
    </source>
</reference>
<keyword evidence="1" id="KW-0732">Signal</keyword>
<feature type="chain" id="PRO_5004651476" evidence="1">
    <location>
        <begin position="20"/>
        <end position="203"/>
    </location>
</feature>
<dbReference type="eggNOG" id="KOG4177">
    <property type="taxonomic scope" value="Eukaryota"/>
</dbReference>
<dbReference type="Proteomes" id="UP000018144">
    <property type="component" value="Unassembled WGS sequence"/>
</dbReference>
<organism evidence="2 3">
    <name type="scientific">Pyronema omphalodes (strain CBS 100304)</name>
    <name type="common">Pyronema confluens</name>
    <dbReference type="NCBI Taxonomy" id="1076935"/>
    <lineage>
        <taxon>Eukaryota</taxon>
        <taxon>Fungi</taxon>
        <taxon>Dikarya</taxon>
        <taxon>Ascomycota</taxon>
        <taxon>Pezizomycotina</taxon>
        <taxon>Pezizomycetes</taxon>
        <taxon>Pezizales</taxon>
        <taxon>Pyronemataceae</taxon>
        <taxon>Pyronema</taxon>
    </lineage>
</organism>
<dbReference type="OMA" id="MRSHYLV"/>
<dbReference type="EMBL" id="HF935976">
    <property type="protein sequence ID" value="CCX32968.1"/>
    <property type="molecule type" value="Genomic_DNA"/>
</dbReference>